<keyword evidence="1" id="KW-0238">DNA-binding</keyword>
<dbReference type="EMBL" id="BK015888">
    <property type="protein sequence ID" value="DAD71798.1"/>
    <property type="molecule type" value="Genomic_DNA"/>
</dbReference>
<evidence type="ECO:0000256" key="1">
    <source>
        <dbReference type="ARBA" id="ARBA00023125"/>
    </source>
</evidence>
<protein>
    <submittedName>
        <fullName evidence="3">DNA binding protein</fullName>
    </submittedName>
</protein>
<organism evidence="3">
    <name type="scientific">Siphoviridae sp. ctoiW10</name>
    <dbReference type="NCBI Taxonomy" id="2827592"/>
    <lineage>
        <taxon>Viruses</taxon>
        <taxon>Duplodnaviria</taxon>
        <taxon>Heunggongvirae</taxon>
        <taxon>Uroviricota</taxon>
        <taxon>Caudoviricetes</taxon>
    </lineage>
</organism>
<dbReference type="Gene3D" id="4.10.520.10">
    <property type="entry name" value="IHF-like DNA-binding proteins"/>
    <property type="match status" value="1"/>
</dbReference>
<evidence type="ECO:0000313" key="3">
    <source>
        <dbReference type="EMBL" id="DAD71798.1"/>
    </source>
</evidence>
<sequence>MNKTELIAAVAERSGHTKHDTAILMDTVFTVIEESLLNGSEVKVPGFGKFAVKHREARVGKDPRTGEEKEFPAKTVAVFRPAKPLKDALNG</sequence>
<evidence type="ECO:0000256" key="2">
    <source>
        <dbReference type="RuleBase" id="RU003939"/>
    </source>
</evidence>
<dbReference type="InterPro" id="IPR000119">
    <property type="entry name" value="Hist_DNA-bd"/>
</dbReference>
<dbReference type="SMART" id="SM00411">
    <property type="entry name" value="BHL"/>
    <property type="match status" value="1"/>
</dbReference>
<dbReference type="PANTHER" id="PTHR33175:SF3">
    <property type="entry name" value="DNA-BINDING PROTEIN HU-BETA"/>
    <property type="match status" value="1"/>
</dbReference>
<reference evidence="3" key="1">
    <citation type="journal article" date="2021" name="Proc. Natl. Acad. Sci. U.S.A.">
        <title>A Catalog of Tens of Thousands of Viruses from Human Metagenomes Reveals Hidden Associations with Chronic Diseases.</title>
        <authorList>
            <person name="Tisza M.J."/>
            <person name="Buck C.B."/>
        </authorList>
    </citation>
    <scope>NUCLEOTIDE SEQUENCE</scope>
    <source>
        <strain evidence="3">CtoiW10</strain>
    </source>
</reference>
<dbReference type="InterPro" id="IPR010992">
    <property type="entry name" value="IHF-like_DNA-bd_dom_sf"/>
</dbReference>
<dbReference type="Pfam" id="PF00216">
    <property type="entry name" value="Bac_DNA_binding"/>
    <property type="match status" value="1"/>
</dbReference>
<comment type="similarity">
    <text evidence="2">Belongs to the bacterial histone-like protein family.</text>
</comment>
<dbReference type="PANTHER" id="PTHR33175">
    <property type="entry name" value="DNA-BINDING PROTEIN HU"/>
    <property type="match status" value="1"/>
</dbReference>
<dbReference type="CDD" id="cd13831">
    <property type="entry name" value="HU"/>
    <property type="match status" value="1"/>
</dbReference>
<accession>A0A8S5LPC5</accession>
<dbReference type="GO" id="GO:0030527">
    <property type="term" value="F:structural constituent of chromatin"/>
    <property type="evidence" value="ECO:0007669"/>
    <property type="project" value="InterPro"/>
</dbReference>
<dbReference type="SUPFAM" id="SSF47729">
    <property type="entry name" value="IHF-like DNA-binding proteins"/>
    <property type="match status" value="1"/>
</dbReference>
<dbReference type="PRINTS" id="PR01727">
    <property type="entry name" value="DNABINDINGHU"/>
</dbReference>
<dbReference type="GO" id="GO:0003677">
    <property type="term" value="F:DNA binding"/>
    <property type="evidence" value="ECO:0007669"/>
    <property type="project" value="UniProtKB-KW"/>
</dbReference>
<proteinExistence type="inferred from homology"/>
<name>A0A8S5LPC5_9CAUD</name>